<name>A0A511TAG5_MYXFU</name>
<gene>
    <name evidence="1" type="ORF">MFU01_61980</name>
    <name evidence="2" type="ORF">SAMN05443572_11411</name>
</gene>
<reference evidence="1 4" key="2">
    <citation type="submission" date="2019-07" db="EMBL/GenBank/DDBJ databases">
        <title>Whole genome shotgun sequence of Myxococcus fulvus NBRC 100333.</title>
        <authorList>
            <person name="Hosoyama A."/>
            <person name="Uohara A."/>
            <person name="Ohji S."/>
            <person name="Ichikawa N."/>
        </authorList>
    </citation>
    <scope>NUCLEOTIDE SEQUENCE [LARGE SCALE GENOMIC DNA]</scope>
    <source>
        <strain evidence="1 4">NBRC 100333</strain>
    </source>
</reference>
<protein>
    <submittedName>
        <fullName evidence="1">Uncharacterized protein</fullName>
    </submittedName>
</protein>
<proteinExistence type="predicted"/>
<comment type="caution">
    <text evidence="1">The sequence shown here is derived from an EMBL/GenBank/DDBJ whole genome shotgun (WGS) entry which is preliminary data.</text>
</comment>
<dbReference type="Proteomes" id="UP000183760">
    <property type="component" value="Unassembled WGS sequence"/>
</dbReference>
<evidence type="ECO:0000313" key="4">
    <source>
        <dbReference type="Proteomes" id="UP000321514"/>
    </source>
</evidence>
<dbReference type="EMBL" id="FOIB01000014">
    <property type="protein sequence ID" value="SEU39381.1"/>
    <property type="molecule type" value="Genomic_DNA"/>
</dbReference>
<evidence type="ECO:0000313" key="1">
    <source>
        <dbReference type="EMBL" id="GEN11161.1"/>
    </source>
</evidence>
<dbReference type="Proteomes" id="UP000321514">
    <property type="component" value="Unassembled WGS sequence"/>
</dbReference>
<dbReference type="AlphaFoldDB" id="A0A511TAG5"/>
<dbReference type="EMBL" id="BJXR01000044">
    <property type="protein sequence ID" value="GEN11161.1"/>
    <property type="molecule type" value="Genomic_DNA"/>
</dbReference>
<evidence type="ECO:0000313" key="2">
    <source>
        <dbReference type="EMBL" id="SEU39381.1"/>
    </source>
</evidence>
<reference evidence="2 3" key="1">
    <citation type="submission" date="2016-10" db="EMBL/GenBank/DDBJ databases">
        <authorList>
            <person name="Varghese N."/>
            <person name="Submissions S."/>
        </authorList>
    </citation>
    <scope>NUCLEOTIDE SEQUENCE [LARGE SCALE GENOMIC DNA]</scope>
    <source>
        <strain evidence="2 3">DSM 16525</strain>
    </source>
</reference>
<dbReference type="RefSeq" id="WP_170300508.1">
    <property type="nucleotide sequence ID" value="NZ_BJXR01000044.1"/>
</dbReference>
<accession>A0A511TAG5</accession>
<keyword evidence="3" id="KW-1185">Reference proteome</keyword>
<sequence>MGHPVVLTVLLVWALASLAGGCPRAGASLFELPTSVRKVDPAAPRPEPLTCAQG</sequence>
<evidence type="ECO:0000313" key="3">
    <source>
        <dbReference type="Proteomes" id="UP000183760"/>
    </source>
</evidence>
<dbReference type="STRING" id="1334629.MFUL124B02_42495"/>
<organism evidence="1 4">
    <name type="scientific">Myxococcus fulvus</name>
    <dbReference type="NCBI Taxonomy" id="33"/>
    <lineage>
        <taxon>Bacteria</taxon>
        <taxon>Pseudomonadati</taxon>
        <taxon>Myxococcota</taxon>
        <taxon>Myxococcia</taxon>
        <taxon>Myxococcales</taxon>
        <taxon>Cystobacterineae</taxon>
        <taxon>Myxococcaceae</taxon>
        <taxon>Myxococcus</taxon>
    </lineage>
</organism>